<name>A0A7S4AX71_9STRA</name>
<dbReference type="EMBL" id="HBIX01034680">
    <property type="protein sequence ID" value="CAE0729882.1"/>
    <property type="molecule type" value="Transcribed_RNA"/>
</dbReference>
<dbReference type="AlphaFoldDB" id="A0A7S4AX71"/>
<organism evidence="2">
    <name type="scientific">Pseudo-nitzschia australis</name>
    <dbReference type="NCBI Taxonomy" id="44445"/>
    <lineage>
        <taxon>Eukaryota</taxon>
        <taxon>Sar</taxon>
        <taxon>Stramenopiles</taxon>
        <taxon>Ochrophyta</taxon>
        <taxon>Bacillariophyta</taxon>
        <taxon>Bacillariophyceae</taxon>
        <taxon>Bacillariophycidae</taxon>
        <taxon>Bacillariales</taxon>
        <taxon>Bacillariaceae</taxon>
        <taxon>Pseudo-nitzschia</taxon>
    </lineage>
</organism>
<reference evidence="2" key="1">
    <citation type="submission" date="2021-01" db="EMBL/GenBank/DDBJ databases">
        <authorList>
            <person name="Corre E."/>
            <person name="Pelletier E."/>
            <person name="Niang G."/>
            <person name="Scheremetjew M."/>
            <person name="Finn R."/>
            <person name="Kale V."/>
            <person name="Holt S."/>
            <person name="Cochrane G."/>
            <person name="Meng A."/>
            <person name="Brown T."/>
            <person name="Cohen L."/>
        </authorList>
    </citation>
    <scope>NUCLEOTIDE SEQUENCE</scope>
    <source>
        <strain evidence="2">10249 10 AB</strain>
    </source>
</reference>
<evidence type="ECO:0000313" key="2">
    <source>
        <dbReference type="EMBL" id="CAE0729882.1"/>
    </source>
</evidence>
<evidence type="ECO:0000256" key="1">
    <source>
        <dbReference type="SAM" id="SignalP"/>
    </source>
</evidence>
<feature type="signal peptide" evidence="1">
    <location>
        <begin position="1"/>
        <end position="20"/>
    </location>
</feature>
<feature type="chain" id="PRO_5030941107" evidence="1">
    <location>
        <begin position="21"/>
        <end position="380"/>
    </location>
</feature>
<proteinExistence type="predicted"/>
<protein>
    <submittedName>
        <fullName evidence="2">Uncharacterized protein</fullName>
    </submittedName>
</protein>
<keyword evidence="1" id="KW-0732">Signal</keyword>
<gene>
    <name evidence="2" type="ORF">PAUS00366_LOCUS22667</name>
</gene>
<accession>A0A7S4AX71</accession>
<sequence length="380" mass="43528">MRFLPLLVTLTFDALGSTFAFTQYCRAKVDAARRITSPVSQYRRSIANSMSSFEYCSSTNITPEDEKEILKSRMPPPVNENMTKFQVEFRELLEGILYTPKELSTVLNPRMRVVLEGIAASYYEPAVYHAFEILYEDYIPLRVAGRVVYRELRKVMEESKKYQQSQIDGAMKGTGMSRSDIEDCWSTFTRIVNDQHLPLDELERYTGPNTMEYILNSGSESVGTRAREDGAISFENLLVCVNNFIIRRSGKDSDESYANTPAGNLLQQALNLNDAVATCRSDGQILTPKNQKYDRKYDDMLIQFAKWKPLIPSGEGRRLKILKGCFVGSENPAVVEALRIIYVDYRALRLSGDWIFTVVSTLMGPIERRHKRRQKKLLWP</sequence>